<comment type="caution">
    <text evidence="4">The sequence shown here is derived from an EMBL/GenBank/DDBJ whole genome shotgun (WGS) entry which is preliminary data.</text>
</comment>
<dbReference type="Proteomes" id="UP001597340">
    <property type="component" value="Unassembled WGS sequence"/>
</dbReference>
<evidence type="ECO:0000313" key="5">
    <source>
        <dbReference type="Proteomes" id="UP001597340"/>
    </source>
</evidence>
<accession>A0ABW4DDD6</accession>
<keyword evidence="5" id="KW-1185">Reference proteome</keyword>
<dbReference type="Gene3D" id="3.20.20.80">
    <property type="entry name" value="Glycosidases"/>
    <property type="match status" value="1"/>
</dbReference>
<organism evidence="4 5">
    <name type="scientific">Paenibacillus farraposensis</name>
    <dbReference type="NCBI Taxonomy" id="2807095"/>
    <lineage>
        <taxon>Bacteria</taxon>
        <taxon>Bacillati</taxon>
        <taxon>Bacillota</taxon>
        <taxon>Bacilli</taxon>
        <taxon>Bacillales</taxon>
        <taxon>Paenibacillaceae</taxon>
        <taxon>Paenibacillus</taxon>
    </lineage>
</organism>
<keyword evidence="2" id="KW-0326">Glycosidase</keyword>
<evidence type="ECO:0000256" key="1">
    <source>
        <dbReference type="ARBA" id="ARBA00010838"/>
    </source>
</evidence>
<evidence type="ECO:0000256" key="3">
    <source>
        <dbReference type="PROSITE-ProRule" id="PRU10055"/>
    </source>
</evidence>
<comment type="similarity">
    <text evidence="1">Belongs to the glycosyl hydrolase 1 family.</text>
</comment>
<dbReference type="EMBL" id="JBHTNZ010000006">
    <property type="protein sequence ID" value="MFD1461190.1"/>
    <property type="molecule type" value="Genomic_DNA"/>
</dbReference>
<keyword evidence="2" id="KW-0378">Hydrolase</keyword>
<dbReference type="PROSITE" id="PS00572">
    <property type="entry name" value="GLYCOSYL_HYDROL_F1_1"/>
    <property type="match status" value="1"/>
</dbReference>
<protein>
    <submittedName>
        <fullName evidence="4">Family 1 glycosylhydrolase</fullName>
    </submittedName>
</protein>
<feature type="active site" description="Nucleophile" evidence="3">
    <location>
        <position position="54"/>
    </location>
</feature>
<dbReference type="RefSeq" id="WP_229526120.1">
    <property type="nucleotide sequence ID" value="NZ_JAFFQR010000112.1"/>
</dbReference>
<dbReference type="Pfam" id="PF00232">
    <property type="entry name" value="Glyco_hydro_1"/>
    <property type="match status" value="1"/>
</dbReference>
<reference evidence="5" key="1">
    <citation type="journal article" date="2019" name="Int. J. Syst. Evol. Microbiol.">
        <title>The Global Catalogue of Microorganisms (GCM) 10K type strain sequencing project: providing services to taxonomists for standard genome sequencing and annotation.</title>
        <authorList>
            <consortium name="The Broad Institute Genomics Platform"/>
            <consortium name="The Broad Institute Genome Sequencing Center for Infectious Disease"/>
            <person name="Wu L."/>
            <person name="Ma J."/>
        </authorList>
    </citation>
    <scope>NUCLEOTIDE SEQUENCE [LARGE SCALE GENOMIC DNA]</scope>
    <source>
        <strain evidence="5">CCM 9147</strain>
    </source>
</reference>
<dbReference type="InterPro" id="IPR018120">
    <property type="entry name" value="Glyco_hydro_1_AS"/>
</dbReference>
<evidence type="ECO:0000256" key="2">
    <source>
        <dbReference type="ARBA" id="ARBA00023295"/>
    </source>
</evidence>
<dbReference type="InterPro" id="IPR017853">
    <property type="entry name" value="GH"/>
</dbReference>
<proteinExistence type="inferred from homology"/>
<gene>
    <name evidence="4" type="ORF">ACFQ5D_06980</name>
</gene>
<dbReference type="SUPFAM" id="SSF51445">
    <property type="entry name" value="(Trans)glycosidases"/>
    <property type="match status" value="1"/>
</dbReference>
<dbReference type="InterPro" id="IPR001360">
    <property type="entry name" value="Glyco_hydro_1"/>
</dbReference>
<sequence>MADPTNEDRSEGNEISGYKNPLLPASEWGWHPVGLRITLNWLYHKYQIPLFIVENGLGAVDTLEEESLVHDPYRIDYLSGM</sequence>
<name>A0ABW4DDD6_9BACL</name>
<evidence type="ECO:0000313" key="4">
    <source>
        <dbReference type="EMBL" id="MFD1461190.1"/>
    </source>
</evidence>